<sequence>MTESKISVILICEDEAKLPRVERGITINEDLSFQAFLQDSFLPPHRFKHLVKKDAKISEFSQVSNLVSFLNSVPVNNEEFCIKHALDKLQERVNEAVLPEEKRIKLEFVIEQGNLALGRKEYSPGLLGLSAV</sequence>
<dbReference type="EMBL" id="CP045894">
    <property type="protein sequence ID" value="QQP54994.1"/>
    <property type="molecule type" value="Genomic_DNA"/>
</dbReference>
<protein>
    <submittedName>
        <fullName evidence="1">Uncharacterized protein</fullName>
    </submittedName>
</protein>
<evidence type="ECO:0000313" key="2">
    <source>
        <dbReference type="Proteomes" id="UP000595437"/>
    </source>
</evidence>
<accession>A0A7T8QU01</accession>
<name>A0A7T8QU01_CALRO</name>
<gene>
    <name evidence="1" type="ORF">FKW44_008018</name>
</gene>
<proteinExistence type="predicted"/>
<organism evidence="1 2">
    <name type="scientific">Caligus rogercresseyi</name>
    <name type="common">Sea louse</name>
    <dbReference type="NCBI Taxonomy" id="217165"/>
    <lineage>
        <taxon>Eukaryota</taxon>
        <taxon>Metazoa</taxon>
        <taxon>Ecdysozoa</taxon>
        <taxon>Arthropoda</taxon>
        <taxon>Crustacea</taxon>
        <taxon>Multicrustacea</taxon>
        <taxon>Hexanauplia</taxon>
        <taxon>Copepoda</taxon>
        <taxon>Siphonostomatoida</taxon>
        <taxon>Caligidae</taxon>
        <taxon>Caligus</taxon>
    </lineage>
</organism>
<evidence type="ECO:0000313" key="1">
    <source>
        <dbReference type="EMBL" id="QQP54994.1"/>
    </source>
</evidence>
<dbReference type="Proteomes" id="UP000595437">
    <property type="component" value="Chromosome 5"/>
</dbReference>
<dbReference type="AlphaFoldDB" id="A0A7T8QU01"/>
<dbReference type="OrthoDB" id="6396847at2759"/>
<reference evidence="2" key="1">
    <citation type="submission" date="2021-01" db="EMBL/GenBank/DDBJ databases">
        <title>Caligus Genome Assembly.</title>
        <authorList>
            <person name="Gallardo-Escarate C."/>
        </authorList>
    </citation>
    <scope>NUCLEOTIDE SEQUENCE [LARGE SCALE GENOMIC DNA]</scope>
</reference>
<keyword evidence="2" id="KW-1185">Reference proteome</keyword>
<feature type="non-terminal residue" evidence="1">
    <location>
        <position position="132"/>
    </location>
</feature>